<organism evidence="2 3">
    <name type="scientific">Natronosporangium hydrolyticum</name>
    <dbReference type="NCBI Taxonomy" id="2811111"/>
    <lineage>
        <taxon>Bacteria</taxon>
        <taxon>Bacillati</taxon>
        <taxon>Actinomycetota</taxon>
        <taxon>Actinomycetes</taxon>
        <taxon>Micromonosporales</taxon>
        <taxon>Micromonosporaceae</taxon>
        <taxon>Natronosporangium</taxon>
    </lineage>
</organism>
<dbReference type="KEGG" id="nhy:JQS43_21220"/>
<dbReference type="RefSeq" id="WP_239676149.1">
    <property type="nucleotide sequence ID" value="NZ_CP070499.1"/>
</dbReference>
<protein>
    <submittedName>
        <fullName evidence="2">Uncharacterized protein</fullName>
    </submittedName>
</protein>
<dbReference type="EMBL" id="CP070499">
    <property type="protein sequence ID" value="QSB14033.1"/>
    <property type="molecule type" value="Genomic_DNA"/>
</dbReference>
<evidence type="ECO:0000313" key="2">
    <source>
        <dbReference type="EMBL" id="QSB14033.1"/>
    </source>
</evidence>
<dbReference type="Proteomes" id="UP000662857">
    <property type="component" value="Chromosome"/>
</dbReference>
<proteinExistence type="predicted"/>
<feature type="compositionally biased region" description="Low complexity" evidence="1">
    <location>
        <begin position="102"/>
        <end position="112"/>
    </location>
</feature>
<reference evidence="2" key="1">
    <citation type="submission" date="2021-02" db="EMBL/GenBank/DDBJ databases">
        <title>Natrosporangium hydrolyticum gen. nov., sp. nov, a haloalkaliphilic actinobacterium from a soda solonchak soil.</title>
        <authorList>
            <person name="Sorokin D.Y."/>
            <person name="Khijniak T.V."/>
            <person name="Zakharycheva A.P."/>
            <person name="Boueva O.V."/>
            <person name="Ariskina E.V."/>
            <person name="Hahnke R.L."/>
            <person name="Bunk B."/>
            <person name="Sproer C."/>
            <person name="Schumann P."/>
            <person name="Evtushenko L.I."/>
            <person name="Kublanov I.V."/>
        </authorList>
    </citation>
    <scope>NUCLEOTIDE SEQUENCE</scope>
    <source>
        <strain evidence="2">DSM 106523</strain>
    </source>
</reference>
<dbReference type="AlphaFoldDB" id="A0A895YF46"/>
<feature type="region of interest" description="Disordered" evidence="1">
    <location>
        <begin position="96"/>
        <end position="120"/>
    </location>
</feature>
<name>A0A895YF46_9ACTN</name>
<accession>A0A895YF46</accession>
<gene>
    <name evidence="2" type="ORF">JQS43_21220</name>
</gene>
<sequence>MSRPDDVPGQVGMARLVPGRPVRLPGTSVEVWWDGDQQLMVYRRAGVWDLSAAVRVGRVLAWTRLADRRHLGWWPLLPLGRRSIYRANSPFPVTDAHRRRAGAAGSGSRAAAQIRSNASR</sequence>
<keyword evidence="3" id="KW-1185">Reference proteome</keyword>
<evidence type="ECO:0000313" key="3">
    <source>
        <dbReference type="Proteomes" id="UP000662857"/>
    </source>
</evidence>
<evidence type="ECO:0000256" key="1">
    <source>
        <dbReference type="SAM" id="MobiDB-lite"/>
    </source>
</evidence>